<feature type="transmembrane region" description="Helical" evidence="8">
    <location>
        <begin position="211"/>
        <end position="229"/>
    </location>
</feature>
<dbReference type="InterPro" id="IPR019879">
    <property type="entry name" value="Ammonium_transptr_marine"/>
</dbReference>
<evidence type="ECO:0000256" key="2">
    <source>
        <dbReference type="ARBA" id="ARBA00005887"/>
    </source>
</evidence>
<dbReference type="PANTHER" id="PTHR11730">
    <property type="entry name" value="AMMONIUM TRANSPORTER"/>
    <property type="match status" value="1"/>
</dbReference>
<evidence type="ECO:0000313" key="11">
    <source>
        <dbReference type="EMBL" id="SDE32406.1"/>
    </source>
</evidence>
<evidence type="ECO:0000256" key="1">
    <source>
        <dbReference type="ARBA" id="ARBA00004141"/>
    </source>
</evidence>
<keyword evidence="5 8" id="KW-1133">Transmembrane helix</keyword>
<feature type="transmembrane region" description="Helical" evidence="8">
    <location>
        <begin position="52"/>
        <end position="77"/>
    </location>
</feature>
<evidence type="ECO:0000313" key="12">
    <source>
        <dbReference type="Proteomes" id="UP000199412"/>
    </source>
</evidence>
<feature type="transmembrane region" description="Helical" evidence="8">
    <location>
        <begin position="171"/>
        <end position="191"/>
    </location>
</feature>
<accession>A0A1G7C137</accession>
<feature type="signal peptide" evidence="9">
    <location>
        <begin position="1"/>
        <end position="28"/>
    </location>
</feature>
<evidence type="ECO:0000256" key="4">
    <source>
        <dbReference type="ARBA" id="ARBA00022692"/>
    </source>
</evidence>
<feature type="transmembrane region" description="Helical" evidence="8">
    <location>
        <begin position="89"/>
        <end position="107"/>
    </location>
</feature>
<dbReference type="EMBL" id="FNAP01000005">
    <property type="protein sequence ID" value="SDE32406.1"/>
    <property type="molecule type" value="Genomic_DNA"/>
</dbReference>
<evidence type="ECO:0000256" key="3">
    <source>
        <dbReference type="ARBA" id="ARBA00022448"/>
    </source>
</evidence>
<sequence>MMTRNTTQLALAAVAGAAAMAVAAPAMAQDATEAVAAALPVAPETSFIFNSFSFLVHGFLVMWMAAGFAMLEGGLVRSKNTTMQMTKNIALYSISGLMYWVVGYNLMYNGVDGGYFGIPGPWSASDPITDGAFTGDASGYAAASDWFFQMVFVATAASIVSGTLAERIKLWPFLIFIVCLTGFIYPIQGAWQWGGGWLAEAGFSDFAGSTLVHSVGGWAALAGAILLGARAGKFGPDGKVHPMPGANLPLATLGTFILWLGWFGFNGGSQLALGSAADAIAIATIYMNTNLAAAAGVVIALIVTQAIYGKVDLTMALNGALGGLVSITAEPLTPSPMMAVMIGGIGGVLVVMAVPLLDKLKVDDVVGAIPVHLVCGIWGTLAVPLTNDGTNFGSQILGIVSIGIFVFAVSMVIWFILKMTMGIRVSEEEEAIGLDKAELGMEAYPEFGRGSQSI</sequence>
<dbReference type="NCBIfam" id="TIGR00836">
    <property type="entry name" value="amt"/>
    <property type="match status" value="1"/>
</dbReference>
<keyword evidence="7 8" id="KW-0924">Ammonia transport</keyword>
<proteinExistence type="inferred from homology"/>
<evidence type="ECO:0000256" key="5">
    <source>
        <dbReference type="ARBA" id="ARBA00022989"/>
    </source>
</evidence>
<feature type="transmembrane region" description="Helical" evidence="8">
    <location>
        <begin position="146"/>
        <end position="164"/>
    </location>
</feature>
<dbReference type="InterPro" id="IPR001905">
    <property type="entry name" value="Ammonium_transpt"/>
</dbReference>
<evidence type="ECO:0000256" key="8">
    <source>
        <dbReference type="RuleBase" id="RU362002"/>
    </source>
</evidence>
<feature type="chain" id="PRO_5011654928" description="Ammonium transporter" evidence="9">
    <location>
        <begin position="29"/>
        <end position="454"/>
    </location>
</feature>
<protein>
    <recommendedName>
        <fullName evidence="8">Ammonium transporter</fullName>
    </recommendedName>
</protein>
<dbReference type="AlphaFoldDB" id="A0A1G7C137"/>
<dbReference type="GO" id="GO:0097272">
    <property type="term" value="P:ammonium homeostasis"/>
    <property type="evidence" value="ECO:0007669"/>
    <property type="project" value="TreeGrafter"/>
</dbReference>
<keyword evidence="9" id="KW-0732">Signal</keyword>
<dbReference type="RefSeq" id="WP_342729414.1">
    <property type="nucleotide sequence ID" value="NZ_FNAP01000005.1"/>
</dbReference>
<dbReference type="InterPro" id="IPR018047">
    <property type="entry name" value="Ammonium_transpt_CS"/>
</dbReference>
<dbReference type="InterPro" id="IPR024041">
    <property type="entry name" value="NH4_transpt_AmtB-like_dom"/>
</dbReference>
<organism evidence="11 12">
    <name type="scientific">Rhodospira trueperi</name>
    <dbReference type="NCBI Taxonomy" id="69960"/>
    <lineage>
        <taxon>Bacteria</taxon>
        <taxon>Pseudomonadati</taxon>
        <taxon>Pseudomonadota</taxon>
        <taxon>Alphaproteobacteria</taxon>
        <taxon>Rhodospirillales</taxon>
        <taxon>Rhodospirillaceae</taxon>
        <taxon>Rhodospira</taxon>
    </lineage>
</organism>
<name>A0A1G7C137_9PROT</name>
<gene>
    <name evidence="11" type="ORF">SAMN05421720_105237</name>
</gene>
<feature type="transmembrane region" description="Helical" evidence="8">
    <location>
        <begin position="279"/>
        <end position="303"/>
    </location>
</feature>
<dbReference type="PROSITE" id="PS01219">
    <property type="entry name" value="AMMONIUM_TRANSP"/>
    <property type="match status" value="1"/>
</dbReference>
<dbReference type="STRING" id="69960.SAMN05421720_105237"/>
<feature type="transmembrane region" description="Helical" evidence="8">
    <location>
        <begin position="250"/>
        <end position="273"/>
    </location>
</feature>
<dbReference type="Gene3D" id="1.10.3430.10">
    <property type="entry name" value="Ammonium transporter AmtB like domains"/>
    <property type="match status" value="1"/>
</dbReference>
<feature type="transmembrane region" description="Helical" evidence="8">
    <location>
        <begin position="315"/>
        <end position="332"/>
    </location>
</feature>
<keyword evidence="6 8" id="KW-0472">Membrane</keyword>
<dbReference type="Pfam" id="PF00909">
    <property type="entry name" value="Ammonium_transp"/>
    <property type="match status" value="1"/>
</dbReference>
<evidence type="ECO:0000259" key="10">
    <source>
        <dbReference type="Pfam" id="PF00909"/>
    </source>
</evidence>
<dbReference type="SUPFAM" id="SSF111352">
    <property type="entry name" value="Ammonium transporter"/>
    <property type="match status" value="1"/>
</dbReference>
<dbReference type="PANTHER" id="PTHR11730:SF62">
    <property type="entry name" value="AMMONIUM TRANSPORTER SLL1017-RELATED"/>
    <property type="match status" value="1"/>
</dbReference>
<comment type="similarity">
    <text evidence="2 8">Belongs to the ammonia transporter channel (TC 1.A.11.2) family.</text>
</comment>
<dbReference type="GO" id="GO:0005886">
    <property type="term" value="C:plasma membrane"/>
    <property type="evidence" value="ECO:0007669"/>
    <property type="project" value="UniProtKB-SubCell"/>
</dbReference>
<dbReference type="InterPro" id="IPR029020">
    <property type="entry name" value="Ammonium/urea_transptr"/>
</dbReference>
<dbReference type="GO" id="GO:0008519">
    <property type="term" value="F:ammonium channel activity"/>
    <property type="evidence" value="ECO:0007669"/>
    <property type="project" value="InterPro"/>
</dbReference>
<evidence type="ECO:0000256" key="9">
    <source>
        <dbReference type="SAM" id="SignalP"/>
    </source>
</evidence>
<dbReference type="Proteomes" id="UP000199412">
    <property type="component" value="Unassembled WGS sequence"/>
</dbReference>
<evidence type="ECO:0000256" key="7">
    <source>
        <dbReference type="ARBA" id="ARBA00023177"/>
    </source>
</evidence>
<dbReference type="NCBIfam" id="TIGR03644">
    <property type="entry name" value="marine_trans_1"/>
    <property type="match status" value="1"/>
</dbReference>
<evidence type="ECO:0000256" key="6">
    <source>
        <dbReference type="ARBA" id="ARBA00023136"/>
    </source>
</evidence>
<feature type="transmembrane region" description="Helical" evidence="8">
    <location>
        <begin position="338"/>
        <end position="358"/>
    </location>
</feature>
<keyword evidence="3 8" id="KW-0813">Transport</keyword>
<feature type="domain" description="Ammonium transporter AmtB-like" evidence="10">
    <location>
        <begin position="54"/>
        <end position="444"/>
    </location>
</feature>
<keyword evidence="4 8" id="KW-0812">Transmembrane</keyword>
<feature type="transmembrane region" description="Helical" evidence="8">
    <location>
        <begin position="365"/>
        <end position="384"/>
    </location>
</feature>
<feature type="transmembrane region" description="Helical" evidence="8">
    <location>
        <begin position="396"/>
        <end position="417"/>
    </location>
</feature>
<comment type="subcellular location">
    <subcellularLocation>
        <location evidence="8">Cell membrane</location>
        <topology evidence="8">Multi-pass membrane protein</topology>
    </subcellularLocation>
    <subcellularLocation>
        <location evidence="1">Membrane</location>
        <topology evidence="1">Multi-pass membrane protein</topology>
    </subcellularLocation>
</comment>
<keyword evidence="12" id="KW-1185">Reference proteome</keyword>
<reference evidence="11 12" key="1">
    <citation type="submission" date="2016-10" db="EMBL/GenBank/DDBJ databases">
        <authorList>
            <person name="de Groot N.N."/>
        </authorList>
    </citation>
    <scope>NUCLEOTIDE SEQUENCE [LARGE SCALE GENOMIC DNA]</scope>
    <source>
        <strain evidence="11 12">ATCC 700224</strain>
    </source>
</reference>